<reference evidence="1 2" key="1">
    <citation type="submission" date="2018-06" db="EMBL/GenBank/DDBJ databases">
        <authorList>
            <consortium name="Pathogen Informatics"/>
            <person name="Doyle S."/>
        </authorList>
    </citation>
    <scope>NUCLEOTIDE SEQUENCE [LARGE SCALE GENOMIC DNA]</scope>
    <source>
        <strain evidence="1 2">NCTC1934</strain>
    </source>
</reference>
<proteinExistence type="predicted"/>
<evidence type="ECO:0000313" key="2">
    <source>
        <dbReference type="Proteomes" id="UP000255467"/>
    </source>
</evidence>
<gene>
    <name evidence="1" type="ORF">NCTC1934_03634</name>
</gene>
<accession>A0A378YPS1</accession>
<sequence>MAVVKLRKGFDPPPSLPLALDVTVLLEAESAD</sequence>
<organism evidence="1 2">
    <name type="scientific">Nocardia otitidiscaviarum</name>
    <dbReference type="NCBI Taxonomy" id="1823"/>
    <lineage>
        <taxon>Bacteria</taxon>
        <taxon>Bacillati</taxon>
        <taxon>Actinomycetota</taxon>
        <taxon>Actinomycetes</taxon>
        <taxon>Mycobacteriales</taxon>
        <taxon>Nocardiaceae</taxon>
        <taxon>Nocardia</taxon>
    </lineage>
</organism>
<evidence type="ECO:0000313" key="1">
    <source>
        <dbReference type="EMBL" id="SUA79104.1"/>
    </source>
</evidence>
<dbReference type="AlphaFoldDB" id="A0A378YPS1"/>
<keyword evidence="2" id="KW-1185">Reference proteome</keyword>
<dbReference type="EMBL" id="UGRY01000002">
    <property type="protein sequence ID" value="SUA79104.1"/>
    <property type="molecule type" value="Genomic_DNA"/>
</dbReference>
<name>A0A378YPS1_9NOCA</name>
<dbReference type="Proteomes" id="UP000255467">
    <property type="component" value="Unassembled WGS sequence"/>
</dbReference>
<protein>
    <submittedName>
        <fullName evidence="1">Uncharacterized protein</fullName>
    </submittedName>
</protein>